<keyword evidence="1" id="KW-0732">Signal</keyword>
<gene>
    <name evidence="2" type="ORF">K4H28_02425</name>
</gene>
<accession>A0ABX8Z6S7</accession>
<reference evidence="2 3" key="1">
    <citation type="submission" date="2021-08" db="EMBL/GenBank/DDBJ databases">
        <title>complete genome sequencing of Deefgea sp. D25.</title>
        <authorList>
            <person name="Bae J.-W."/>
            <person name="Gim D.-H."/>
        </authorList>
    </citation>
    <scope>NUCLEOTIDE SEQUENCE [LARGE SCALE GENOMIC DNA]</scope>
    <source>
        <strain evidence="2 3">D25</strain>
    </source>
</reference>
<evidence type="ECO:0000256" key="1">
    <source>
        <dbReference type="SAM" id="SignalP"/>
    </source>
</evidence>
<feature type="signal peptide" evidence="1">
    <location>
        <begin position="1"/>
        <end position="21"/>
    </location>
</feature>
<feature type="chain" id="PRO_5045738017" evidence="1">
    <location>
        <begin position="22"/>
        <end position="293"/>
    </location>
</feature>
<dbReference type="InterPro" id="IPR025737">
    <property type="entry name" value="FApF"/>
</dbReference>
<proteinExistence type="predicted"/>
<dbReference type="Proteomes" id="UP000825679">
    <property type="component" value="Chromosome"/>
</dbReference>
<sequence length="293" mass="32678">MNQLKAGLGLAVVVLSLQLQAADPRQFGVVAEDTSRTSVRFRMQEKESPRGPRMIEVEDKTSFSIRHAQYFSVADRLAYMAIQVPYVTVEESFKNYRRPPAEADGIGDVMIGMGIGVYRMPALDAAALKNYDRNGFSSGCAMQVAIPTASYVKNQSTNITNNRWMVMPECQLGWTQNQWLLEGTLGMNWFSDNTDYYSGTFEQENIYRAKVMASYSVVRSVWVGATLEYQNGGEVTRGGRKANDSLNNWLAGAAMNFRLPGQNSLRFVGEWPISTAKGASESKEISVVFSHVW</sequence>
<evidence type="ECO:0000313" key="3">
    <source>
        <dbReference type="Proteomes" id="UP000825679"/>
    </source>
</evidence>
<protein>
    <submittedName>
        <fullName evidence="2">Transporter</fullName>
    </submittedName>
</protein>
<dbReference type="RefSeq" id="WP_221006757.1">
    <property type="nucleotide sequence ID" value="NZ_CP081150.1"/>
</dbReference>
<keyword evidence="3" id="KW-1185">Reference proteome</keyword>
<organism evidence="2 3">
    <name type="scientific">Deefgea tanakiae</name>
    <dbReference type="NCBI Taxonomy" id="2865840"/>
    <lineage>
        <taxon>Bacteria</taxon>
        <taxon>Pseudomonadati</taxon>
        <taxon>Pseudomonadota</taxon>
        <taxon>Betaproteobacteria</taxon>
        <taxon>Neisseriales</taxon>
        <taxon>Chitinibacteraceae</taxon>
        <taxon>Deefgea</taxon>
    </lineage>
</organism>
<evidence type="ECO:0000313" key="2">
    <source>
        <dbReference type="EMBL" id="QZA78292.1"/>
    </source>
</evidence>
<dbReference type="EMBL" id="CP081150">
    <property type="protein sequence ID" value="QZA78292.1"/>
    <property type="molecule type" value="Genomic_DNA"/>
</dbReference>
<dbReference type="Pfam" id="PF13557">
    <property type="entry name" value="Phenol_MetA_deg"/>
    <property type="match status" value="1"/>
</dbReference>
<name>A0ABX8Z6S7_9NEIS</name>